<accession>A0A7R9LAW0</accession>
<dbReference type="PANTHER" id="PTHR18905">
    <property type="entry name" value="NINEIN"/>
    <property type="match status" value="1"/>
</dbReference>
<dbReference type="AlphaFoldDB" id="A0A7R9LAW0"/>
<feature type="coiled-coil region" evidence="5">
    <location>
        <begin position="420"/>
        <end position="461"/>
    </location>
</feature>
<sequence>MKSNEFLNLGFNSKLKVNVQELSTVLEEKLCAPNTTNPELFQICLATFQNELTQTKINYEHISDERNRLRLSICEANTRADLLAQEVDDHNAKLEASSHHKLILLEKRYNEQIRVLQEELQRERETMDKQSVHLREDISKELTTAQEQSSRLRDQIIVLEQENKRLENEVQSVNTKYLELQKSFIDSHKRLDETEMLKKKDQLTELESMQGLVSEEHYQEIDSLKAQNKVSYTTTPSDNWLQSLEIQDQNDELILQMENLKQQIQQISIHRHNSHKSKASSRVANQRKSRSWLSDYIQSVSVDELANKSHNKSVVPFNLKRRGNDSTSSDETEDDECSPIGRTKRMVLSAKTDSDLDNSLDEEYEETMSQNNEFVSEGALLKEMDGLRHELSTQIGPTDQLIIDRNESALQMQQYFEKALHNKEVNLKEQMELNSNLNARLKELEERHLNQMKSLKQYLHKHFTQILHHFVNSSISYAFVDEIESNSYKQIRNSFSTSIFKLIIEFVLQSDDLDLNQSRETLETLIQSLNERLIDAFNRSKDGLEVTHRKTYKGLTRSHRDGRERVENHSSGYKDGSQRHGSTHEKKSISNANNGSMDMLATMSELRTQNSHLIKEIQLNDEQKRKIEKENSRLHYKCKVLSKLLSEISNGT</sequence>
<keyword evidence="3" id="KW-0597">Phosphoprotein</keyword>
<evidence type="ECO:0000256" key="4">
    <source>
        <dbReference type="ARBA" id="ARBA00023212"/>
    </source>
</evidence>
<keyword evidence="8" id="KW-1185">Reference proteome</keyword>
<feature type="coiled-coil region" evidence="5">
    <location>
        <begin position="243"/>
        <end position="270"/>
    </location>
</feature>
<evidence type="ECO:0000256" key="6">
    <source>
        <dbReference type="SAM" id="MobiDB-lite"/>
    </source>
</evidence>
<dbReference type="EMBL" id="OC914858">
    <property type="protein sequence ID" value="CAD7636916.1"/>
    <property type="molecule type" value="Genomic_DNA"/>
</dbReference>
<dbReference type="Proteomes" id="UP000728032">
    <property type="component" value="Unassembled WGS sequence"/>
</dbReference>
<keyword evidence="4" id="KW-0206">Cytoskeleton</keyword>
<evidence type="ECO:0000313" key="7">
    <source>
        <dbReference type="EMBL" id="CAD7636916.1"/>
    </source>
</evidence>
<feature type="region of interest" description="Disordered" evidence="6">
    <location>
        <begin position="554"/>
        <end position="595"/>
    </location>
</feature>
<evidence type="ECO:0000256" key="2">
    <source>
        <dbReference type="ARBA" id="ARBA00022490"/>
    </source>
</evidence>
<organism evidence="7">
    <name type="scientific">Oppiella nova</name>
    <dbReference type="NCBI Taxonomy" id="334625"/>
    <lineage>
        <taxon>Eukaryota</taxon>
        <taxon>Metazoa</taxon>
        <taxon>Ecdysozoa</taxon>
        <taxon>Arthropoda</taxon>
        <taxon>Chelicerata</taxon>
        <taxon>Arachnida</taxon>
        <taxon>Acari</taxon>
        <taxon>Acariformes</taxon>
        <taxon>Sarcoptiformes</taxon>
        <taxon>Oribatida</taxon>
        <taxon>Brachypylina</taxon>
        <taxon>Oppioidea</taxon>
        <taxon>Oppiidae</taxon>
        <taxon>Oppiella</taxon>
    </lineage>
</organism>
<evidence type="ECO:0000256" key="1">
    <source>
        <dbReference type="ARBA" id="ARBA00004300"/>
    </source>
</evidence>
<reference evidence="7" key="1">
    <citation type="submission" date="2020-11" db="EMBL/GenBank/DDBJ databases">
        <authorList>
            <person name="Tran Van P."/>
        </authorList>
    </citation>
    <scope>NUCLEOTIDE SEQUENCE</scope>
</reference>
<feature type="compositionally biased region" description="Basic and acidic residues" evidence="6">
    <location>
        <begin position="558"/>
        <end position="568"/>
    </location>
</feature>
<keyword evidence="2" id="KW-0963">Cytoplasm</keyword>
<evidence type="ECO:0000256" key="5">
    <source>
        <dbReference type="SAM" id="Coils"/>
    </source>
</evidence>
<feature type="region of interest" description="Disordered" evidence="6">
    <location>
        <begin position="316"/>
        <end position="344"/>
    </location>
</feature>
<name>A0A7R9LAW0_9ACAR</name>
<feature type="coiled-coil region" evidence="5">
    <location>
        <begin position="106"/>
        <end position="183"/>
    </location>
</feature>
<evidence type="ECO:0000256" key="3">
    <source>
        <dbReference type="ARBA" id="ARBA00022553"/>
    </source>
</evidence>
<evidence type="ECO:0000313" key="8">
    <source>
        <dbReference type="Proteomes" id="UP000728032"/>
    </source>
</evidence>
<dbReference type="EMBL" id="CAJPVJ010000033">
    <property type="protein sequence ID" value="CAG2159092.1"/>
    <property type="molecule type" value="Genomic_DNA"/>
</dbReference>
<dbReference type="PANTHER" id="PTHR18905:SF13">
    <property type="entry name" value="NON-CENTROSOMAL MICROTUBULE ARRAY"/>
    <property type="match status" value="1"/>
</dbReference>
<dbReference type="OrthoDB" id="6507432at2759"/>
<proteinExistence type="predicted"/>
<protein>
    <submittedName>
        <fullName evidence="7">Uncharacterized protein</fullName>
    </submittedName>
</protein>
<dbReference type="GO" id="GO:0034454">
    <property type="term" value="P:microtubule anchoring at centrosome"/>
    <property type="evidence" value="ECO:0007669"/>
    <property type="project" value="TreeGrafter"/>
</dbReference>
<gene>
    <name evidence="7" type="ORF">ONB1V03_LOCUS501</name>
</gene>
<comment type="subcellular location">
    <subcellularLocation>
        <location evidence="1">Cytoplasm</location>
        <location evidence="1">Cytoskeleton</location>
        <location evidence="1">Microtubule organizing center</location>
        <location evidence="1">Centrosome</location>
    </subcellularLocation>
</comment>
<feature type="compositionally biased region" description="Acidic residues" evidence="6">
    <location>
        <begin position="328"/>
        <end position="337"/>
    </location>
</feature>
<dbReference type="GO" id="GO:0005813">
    <property type="term" value="C:centrosome"/>
    <property type="evidence" value="ECO:0007669"/>
    <property type="project" value="UniProtKB-SubCell"/>
</dbReference>
<feature type="compositionally biased region" description="Basic and acidic residues" evidence="6">
    <location>
        <begin position="576"/>
        <end position="588"/>
    </location>
</feature>
<keyword evidence="5" id="KW-0175">Coiled coil</keyword>